<dbReference type="AlphaFoldDB" id="D8SP74"/>
<dbReference type="HOGENOM" id="CLU_1020837_0_0_1"/>
<proteinExistence type="predicted"/>
<gene>
    <name evidence="2" type="ORF">SELMODRAFT_424225</name>
</gene>
<accession>D8SP74</accession>
<dbReference type="Proteomes" id="UP000001514">
    <property type="component" value="Unassembled WGS sequence"/>
</dbReference>
<keyword evidence="3" id="KW-1185">Reference proteome</keyword>
<feature type="transmembrane region" description="Helical" evidence="1">
    <location>
        <begin position="233"/>
        <end position="255"/>
    </location>
</feature>
<protein>
    <submittedName>
        <fullName evidence="2">Uncharacterized protein</fullName>
    </submittedName>
</protein>
<feature type="transmembrane region" description="Helical" evidence="1">
    <location>
        <begin position="108"/>
        <end position="129"/>
    </location>
</feature>
<evidence type="ECO:0000313" key="3">
    <source>
        <dbReference type="Proteomes" id="UP000001514"/>
    </source>
</evidence>
<organism evidence="3">
    <name type="scientific">Selaginella moellendorffii</name>
    <name type="common">Spikemoss</name>
    <dbReference type="NCBI Taxonomy" id="88036"/>
    <lineage>
        <taxon>Eukaryota</taxon>
        <taxon>Viridiplantae</taxon>
        <taxon>Streptophyta</taxon>
        <taxon>Embryophyta</taxon>
        <taxon>Tracheophyta</taxon>
        <taxon>Lycopodiopsida</taxon>
        <taxon>Selaginellales</taxon>
        <taxon>Selaginellaceae</taxon>
        <taxon>Selaginella</taxon>
    </lineage>
</organism>
<sequence length="273" mass="30419">MERYLESERHRMQLRHRKHSSFVLLDARTHPSAVQQPDESRHPCAPAFNRDDRRPFLAAHSTCSSPVQVSVTCGSCLAECSAGDGRQVRIAMLLAMVSSPNPCCSSSFATEILALFLVAGFYFALVWIASRCVHEGYLAPLPRSTPLNKFSEDRAMDHVWELAHEIGGRQVRIFLFLAFNVLWKSYECFCEVRVSAHNATENQASVLLAKFGSISARYEPACRKTTMDIGLPFIGAGLNVGAVNLAMLIIMLGSIKHLSSYCYAYIKRQISLT</sequence>
<keyword evidence="1" id="KW-1133">Transmembrane helix</keyword>
<keyword evidence="1" id="KW-0812">Transmembrane</keyword>
<name>D8SP74_SELML</name>
<evidence type="ECO:0000313" key="2">
    <source>
        <dbReference type="EMBL" id="EFJ13732.1"/>
    </source>
</evidence>
<dbReference type="Gramene" id="EFJ13732">
    <property type="protein sequence ID" value="EFJ13732"/>
    <property type="gene ID" value="SELMODRAFT_424225"/>
</dbReference>
<dbReference type="KEGG" id="smo:SELMODRAFT_424225"/>
<evidence type="ECO:0000256" key="1">
    <source>
        <dbReference type="SAM" id="Phobius"/>
    </source>
</evidence>
<dbReference type="InParanoid" id="D8SP74"/>
<keyword evidence="1" id="KW-0472">Membrane</keyword>
<reference evidence="2 3" key="1">
    <citation type="journal article" date="2011" name="Science">
        <title>The Selaginella genome identifies genetic changes associated with the evolution of vascular plants.</title>
        <authorList>
            <person name="Banks J.A."/>
            <person name="Nishiyama T."/>
            <person name="Hasebe M."/>
            <person name="Bowman J.L."/>
            <person name="Gribskov M."/>
            <person name="dePamphilis C."/>
            <person name="Albert V.A."/>
            <person name="Aono N."/>
            <person name="Aoyama T."/>
            <person name="Ambrose B.A."/>
            <person name="Ashton N.W."/>
            <person name="Axtell M.J."/>
            <person name="Barker E."/>
            <person name="Barker M.S."/>
            <person name="Bennetzen J.L."/>
            <person name="Bonawitz N.D."/>
            <person name="Chapple C."/>
            <person name="Cheng C."/>
            <person name="Correa L.G."/>
            <person name="Dacre M."/>
            <person name="DeBarry J."/>
            <person name="Dreyer I."/>
            <person name="Elias M."/>
            <person name="Engstrom E.M."/>
            <person name="Estelle M."/>
            <person name="Feng L."/>
            <person name="Finet C."/>
            <person name="Floyd S.K."/>
            <person name="Frommer W.B."/>
            <person name="Fujita T."/>
            <person name="Gramzow L."/>
            <person name="Gutensohn M."/>
            <person name="Harholt J."/>
            <person name="Hattori M."/>
            <person name="Heyl A."/>
            <person name="Hirai T."/>
            <person name="Hiwatashi Y."/>
            <person name="Ishikawa M."/>
            <person name="Iwata M."/>
            <person name="Karol K.G."/>
            <person name="Koehler B."/>
            <person name="Kolukisaoglu U."/>
            <person name="Kubo M."/>
            <person name="Kurata T."/>
            <person name="Lalonde S."/>
            <person name="Li K."/>
            <person name="Li Y."/>
            <person name="Litt A."/>
            <person name="Lyons E."/>
            <person name="Manning G."/>
            <person name="Maruyama T."/>
            <person name="Michael T.P."/>
            <person name="Mikami K."/>
            <person name="Miyazaki S."/>
            <person name="Morinaga S."/>
            <person name="Murata T."/>
            <person name="Mueller-Roeber B."/>
            <person name="Nelson D.R."/>
            <person name="Obara M."/>
            <person name="Oguri Y."/>
            <person name="Olmstead R.G."/>
            <person name="Onodera N."/>
            <person name="Petersen B.L."/>
            <person name="Pils B."/>
            <person name="Prigge M."/>
            <person name="Rensing S.A."/>
            <person name="Riano-Pachon D.M."/>
            <person name="Roberts A.W."/>
            <person name="Sato Y."/>
            <person name="Scheller H.V."/>
            <person name="Schulz B."/>
            <person name="Schulz C."/>
            <person name="Shakirov E.V."/>
            <person name="Shibagaki N."/>
            <person name="Shinohara N."/>
            <person name="Shippen D.E."/>
            <person name="Soerensen I."/>
            <person name="Sotooka R."/>
            <person name="Sugimoto N."/>
            <person name="Sugita M."/>
            <person name="Sumikawa N."/>
            <person name="Tanurdzic M."/>
            <person name="Theissen G."/>
            <person name="Ulvskov P."/>
            <person name="Wakazuki S."/>
            <person name="Weng J.K."/>
            <person name="Willats W.W."/>
            <person name="Wipf D."/>
            <person name="Wolf P.G."/>
            <person name="Yang L."/>
            <person name="Zimmer A.D."/>
            <person name="Zhu Q."/>
            <person name="Mitros T."/>
            <person name="Hellsten U."/>
            <person name="Loque D."/>
            <person name="Otillar R."/>
            <person name="Salamov A."/>
            <person name="Schmutz J."/>
            <person name="Shapiro H."/>
            <person name="Lindquist E."/>
            <person name="Lucas S."/>
            <person name="Rokhsar D."/>
            <person name="Grigoriev I.V."/>
        </authorList>
    </citation>
    <scope>NUCLEOTIDE SEQUENCE [LARGE SCALE GENOMIC DNA]</scope>
</reference>
<dbReference type="EMBL" id="GL377631">
    <property type="protein sequence ID" value="EFJ13732.1"/>
    <property type="molecule type" value="Genomic_DNA"/>
</dbReference>